<dbReference type="GO" id="GO:0005506">
    <property type="term" value="F:iron ion binding"/>
    <property type="evidence" value="ECO:0007669"/>
    <property type="project" value="InterPro"/>
</dbReference>
<evidence type="ECO:0008006" key="7">
    <source>
        <dbReference type="Google" id="ProtNLM"/>
    </source>
</evidence>
<keyword evidence="2" id="KW-0479">Metal-binding</keyword>
<dbReference type="PANTHER" id="PTHR47955:SF11">
    <property type="entry name" value="4-HYDROXYPHENYLACETALDEHYDE OXIME MONOOXYGENASE"/>
    <property type="match status" value="1"/>
</dbReference>
<dbReference type="AlphaFoldDB" id="A0A5J9VPF1"/>
<comment type="similarity">
    <text evidence="1">Belongs to the cytochrome P450 family.</text>
</comment>
<dbReference type="Proteomes" id="UP000324897">
    <property type="component" value="Unassembled WGS sequence"/>
</dbReference>
<proteinExistence type="inferred from homology"/>
<comment type="caution">
    <text evidence="5">The sequence shown here is derived from an EMBL/GenBank/DDBJ whole genome shotgun (WGS) entry which is preliminary data.</text>
</comment>
<organism evidence="5 6">
    <name type="scientific">Eragrostis curvula</name>
    <name type="common">weeping love grass</name>
    <dbReference type="NCBI Taxonomy" id="38414"/>
    <lineage>
        <taxon>Eukaryota</taxon>
        <taxon>Viridiplantae</taxon>
        <taxon>Streptophyta</taxon>
        <taxon>Embryophyta</taxon>
        <taxon>Tracheophyta</taxon>
        <taxon>Spermatophyta</taxon>
        <taxon>Magnoliopsida</taxon>
        <taxon>Liliopsida</taxon>
        <taxon>Poales</taxon>
        <taxon>Poaceae</taxon>
        <taxon>PACMAD clade</taxon>
        <taxon>Chloridoideae</taxon>
        <taxon>Eragrostideae</taxon>
        <taxon>Eragrostidinae</taxon>
        <taxon>Eragrostis</taxon>
    </lineage>
</organism>
<dbReference type="EMBL" id="RWGY01000009">
    <property type="protein sequence ID" value="TVU36930.1"/>
    <property type="molecule type" value="Genomic_DNA"/>
</dbReference>
<name>A0A5J9VPF1_9POAL</name>
<reference evidence="5 6" key="1">
    <citation type="journal article" date="2019" name="Sci. Rep.">
        <title>A high-quality genome of Eragrostis curvula grass provides insights into Poaceae evolution and supports new strategies to enhance forage quality.</title>
        <authorList>
            <person name="Carballo J."/>
            <person name="Santos B.A.C.M."/>
            <person name="Zappacosta D."/>
            <person name="Garbus I."/>
            <person name="Selva J.P."/>
            <person name="Gallo C.A."/>
            <person name="Diaz A."/>
            <person name="Albertini E."/>
            <person name="Caccamo M."/>
            <person name="Echenique V."/>
        </authorList>
    </citation>
    <scope>NUCLEOTIDE SEQUENCE [LARGE SCALE GENOMIC DNA]</scope>
    <source>
        <strain evidence="6">cv. Victoria</strain>
        <tissue evidence="5">Leaf</tissue>
    </source>
</reference>
<feature type="region of interest" description="Disordered" evidence="4">
    <location>
        <begin position="93"/>
        <end position="112"/>
    </location>
</feature>
<evidence type="ECO:0000256" key="3">
    <source>
        <dbReference type="ARBA" id="ARBA00023004"/>
    </source>
</evidence>
<sequence length="112" mass="12083">MYCLVGALPHHALARLARRYGAVTLLRLGHVRTLVVSSPEAAREVMKTHDAPLANRPVYVTMDIFTYGGQNIAMSPDTSTHWRELRRLCATELLGPKRGGGGDHGSSGSTAS</sequence>
<evidence type="ECO:0000313" key="5">
    <source>
        <dbReference type="EMBL" id="TVU36930.1"/>
    </source>
</evidence>
<dbReference type="GO" id="GO:0016705">
    <property type="term" value="F:oxidoreductase activity, acting on paired donors, with incorporation or reduction of molecular oxygen"/>
    <property type="evidence" value="ECO:0007669"/>
    <property type="project" value="InterPro"/>
</dbReference>
<dbReference type="Gramene" id="TVU36930">
    <property type="protein sequence ID" value="TVU36930"/>
    <property type="gene ID" value="EJB05_18886"/>
</dbReference>
<evidence type="ECO:0000256" key="2">
    <source>
        <dbReference type="ARBA" id="ARBA00022723"/>
    </source>
</evidence>
<gene>
    <name evidence="5" type="ORF">EJB05_18886</name>
</gene>
<evidence type="ECO:0000313" key="6">
    <source>
        <dbReference type="Proteomes" id="UP000324897"/>
    </source>
</evidence>
<evidence type="ECO:0000256" key="1">
    <source>
        <dbReference type="ARBA" id="ARBA00010617"/>
    </source>
</evidence>
<feature type="non-terminal residue" evidence="5">
    <location>
        <position position="1"/>
    </location>
</feature>
<dbReference type="InterPro" id="IPR001128">
    <property type="entry name" value="Cyt_P450"/>
</dbReference>
<dbReference type="GO" id="GO:0020037">
    <property type="term" value="F:heme binding"/>
    <property type="evidence" value="ECO:0007669"/>
    <property type="project" value="InterPro"/>
</dbReference>
<dbReference type="InterPro" id="IPR036396">
    <property type="entry name" value="Cyt_P450_sf"/>
</dbReference>
<protein>
    <recommendedName>
        <fullName evidence="7">Cytochrome P450</fullName>
    </recommendedName>
</protein>
<dbReference type="GO" id="GO:0004497">
    <property type="term" value="F:monooxygenase activity"/>
    <property type="evidence" value="ECO:0007669"/>
    <property type="project" value="InterPro"/>
</dbReference>
<dbReference type="SUPFAM" id="SSF48264">
    <property type="entry name" value="Cytochrome P450"/>
    <property type="match status" value="1"/>
</dbReference>
<dbReference type="OrthoDB" id="687480at2759"/>
<dbReference type="Pfam" id="PF00067">
    <property type="entry name" value="p450"/>
    <property type="match status" value="1"/>
</dbReference>
<accession>A0A5J9VPF1</accession>
<keyword evidence="6" id="KW-1185">Reference proteome</keyword>
<dbReference type="PANTHER" id="PTHR47955">
    <property type="entry name" value="CYTOCHROME P450 FAMILY 71 PROTEIN"/>
    <property type="match status" value="1"/>
</dbReference>
<evidence type="ECO:0000256" key="4">
    <source>
        <dbReference type="SAM" id="MobiDB-lite"/>
    </source>
</evidence>
<keyword evidence="3" id="KW-0408">Iron</keyword>
<dbReference type="Gene3D" id="1.10.630.10">
    <property type="entry name" value="Cytochrome P450"/>
    <property type="match status" value="1"/>
</dbReference>